<dbReference type="Pfam" id="PF01425">
    <property type="entry name" value="Amidase"/>
    <property type="match status" value="1"/>
</dbReference>
<dbReference type="EMBL" id="JALJOQ010000014">
    <property type="protein sequence ID" value="KAK9810788.1"/>
    <property type="molecule type" value="Genomic_DNA"/>
</dbReference>
<comment type="similarity">
    <text evidence="1">Belongs to the amidase family.</text>
</comment>
<dbReference type="PANTHER" id="PTHR11895:SF67">
    <property type="entry name" value="AMIDASE DOMAIN-CONTAINING PROTEIN"/>
    <property type="match status" value="1"/>
</dbReference>
<gene>
    <name evidence="3" type="ORF">WJX73_007357</name>
</gene>
<dbReference type="Gene3D" id="3.90.1300.10">
    <property type="entry name" value="Amidase signature (AS) domain"/>
    <property type="match status" value="1"/>
</dbReference>
<dbReference type="AlphaFoldDB" id="A0AAW1PRR3"/>
<protein>
    <recommendedName>
        <fullName evidence="2">Amidase domain-containing protein</fullName>
    </recommendedName>
</protein>
<evidence type="ECO:0000313" key="3">
    <source>
        <dbReference type="EMBL" id="KAK9810788.1"/>
    </source>
</evidence>
<dbReference type="InterPro" id="IPR023631">
    <property type="entry name" value="Amidase_dom"/>
</dbReference>
<sequence length="488" mass="50769">MLYRSGITATIQRRIISEAPSFQPNWPAERSSRSDVVKTVTLPSGRQHVGERVISCSLIAPEASTQRYQQGKPLSSLDGVPFAVIDCLHAGPYPTTAGTKQDAPSIAALLAAGAILVGKANLHEIGAGMTGINVHHGPCRNPHSPAHLCGGSSSGCAAIVASGICPFAIGVDGGGSLRVPAALCGVVGLKPTVGRSSAAGCTDNVTSILSIGPIAACVTDAMLVYAAIANAGCAASGVAPITVPHQLLHSKTVQARTAAPSPLRLGVYWRWFEDASTEVVSACKQALELFKSETGCEIVPMEIRGLEAARAGQLISVGASLAQAYRQLLKLRRSTLGPDTLATLLVAEQFTACDFLQAQQVRTRVMASFADAFKQADVIVTPTAPITAPSLRADTLSHGELNMMLAGELMRFTNAVNMAGLPAISVPISTAAGLPVGMQLIGQPWQEASLLYVSSALEAAVALQSPRRMPKVMHHVFKGLLPELLEGA</sequence>
<dbReference type="PANTHER" id="PTHR11895">
    <property type="entry name" value="TRANSAMIDASE"/>
    <property type="match status" value="1"/>
</dbReference>
<comment type="caution">
    <text evidence="3">The sequence shown here is derived from an EMBL/GenBank/DDBJ whole genome shotgun (WGS) entry which is preliminary data.</text>
</comment>
<reference evidence="3 4" key="1">
    <citation type="journal article" date="2024" name="Nat. Commun.">
        <title>Phylogenomics reveals the evolutionary origins of lichenization in chlorophyte algae.</title>
        <authorList>
            <person name="Puginier C."/>
            <person name="Libourel C."/>
            <person name="Otte J."/>
            <person name="Skaloud P."/>
            <person name="Haon M."/>
            <person name="Grisel S."/>
            <person name="Petersen M."/>
            <person name="Berrin J.G."/>
            <person name="Delaux P.M."/>
            <person name="Dal Grande F."/>
            <person name="Keller J."/>
        </authorList>
    </citation>
    <scope>NUCLEOTIDE SEQUENCE [LARGE SCALE GENOMIC DNA]</scope>
    <source>
        <strain evidence="3 4">SAG 2036</strain>
    </source>
</reference>
<keyword evidence="4" id="KW-1185">Reference proteome</keyword>
<organism evidence="3 4">
    <name type="scientific">Symbiochloris irregularis</name>
    <dbReference type="NCBI Taxonomy" id="706552"/>
    <lineage>
        <taxon>Eukaryota</taxon>
        <taxon>Viridiplantae</taxon>
        <taxon>Chlorophyta</taxon>
        <taxon>core chlorophytes</taxon>
        <taxon>Trebouxiophyceae</taxon>
        <taxon>Trebouxiales</taxon>
        <taxon>Trebouxiaceae</taxon>
        <taxon>Symbiochloris</taxon>
    </lineage>
</organism>
<dbReference type="PROSITE" id="PS00571">
    <property type="entry name" value="AMIDASES"/>
    <property type="match status" value="1"/>
</dbReference>
<dbReference type="GO" id="GO:0003824">
    <property type="term" value="F:catalytic activity"/>
    <property type="evidence" value="ECO:0007669"/>
    <property type="project" value="InterPro"/>
</dbReference>
<dbReference type="SUPFAM" id="SSF75304">
    <property type="entry name" value="Amidase signature (AS) enzymes"/>
    <property type="match status" value="1"/>
</dbReference>
<dbReference type="Proteomes" id="UP001465755">
    <property type="component" value="Unassembled WGS sequence"/>
</dbReference>
<accession>A0AAW1PRR3</accession>
<proteinExistence type="inferred from homology"/>
<evidence type="ECO:0000256" key="1">
    <source>
        <dbReference type="ARBA" id="ARBA00009199"/>
    </source>
</evidence>
<name>A0AAW1PRR3_9CHLO</name>
<dbReference type="InterPro" id="IPR036928">
    <property type="entry name" value="AS_sf"/>
</dbReference>
<dbReference type="InterPro" id="IPR020556">
    <property type="entry name" value="Amidase_CS"/>
</dbReference>
<feature type="domain" description="Amidase" evidence="2">
    <location>
        <begin position="63"/>
        <end position="451"/>
    </location>
</feature>
<evidence type="ECO:0000259" key="2">
    <source>
        <dbReference type="Pfam" id="PF01425"/>
    </source>
</evidence>
<dbReference type="InterPro" id="IPR000120">
    <property type="entry name" value="Amidase"/>
</dbReference>
<evidence type="ECO:0000313" key="4">
    <source>
        <dbReference type="Proteomes" id="UP001465755"/>
    </source>
</evidence>